<dbReference type="InterPro" id="IPR036259">
    <property type="entry name" value="MFS_trans_sf"/>
</dbReference>
<evidence type="ECO:0000313" key="3">
    <source>
        <dbReference type="Proteomes" id="UP000023152"/>
    </source>
</evidence>
<keyword evidence="1" id="KW-0472">Membrane</keyword>
<feature type="transmembrane region" description="Helical" evidence="1">
    <location>
        <begin position="83"/>
        <end position="103"/>
    </location>
</feature>
<keyword evidence="3" id="KW-1185">Reference proteome</keyword>
<keyword evidence="1" id="KW-0812">Transmembrane</keyword>
<keyword evidence="1" id="KW-1133">Transmembrane helix</keyword>
<feature type="transmembrane region" description="Helical" evidence="1">
    <location>
        <begin position="7"/>
        <end position="27"/>
    </location>
</feature>
<feature type="non-terminal residue" evidence="2">
    <location>
        <position position="1"/>
    </location>
</feature>
<evidence type="ECO:0008006" key="4">
    <source>
        <dbReference type="Google" id="ProtNLM"/>
    </source>
</evidence>
<evidence type="ECO:0000313" key="2">
    <source>
        <dbReference type="EMBL" id="ETO06588.1"/>
    </source>
</evidence>
<dbReference type="AlphaFoldDB" id="X6LXB2"/>
<proteinExistence type="predicted"/>
<gene>
    <name evidence="2" type="ORF">RFI_30806</name>
</gene>
<name>X6LXB2_RETFI</name>
<organism evidence="2 3">
    <name type="scientific">Reticulomyxa filosa</name>
    <dbReference type="NCBI Taxonomy" id="46433"/>
    <lineage>
        <taxon>Eukaryota</taxon>
        <taxon>Sar</taxon>
        <taxon>Rhizaria</taxon>
        <taxon>Retaria</taxon>
        <taxon>Foraminifera</taxon>
        <taxon>Monothalamids</taxon>
        <taxon>Reticulomyxidae</taxon>
        <taxon>Reticulomyxa</taxon>
    </lineage>
</organism>
<sequence length="143" mass="16489">ENASKNVIVNQLLWAVLNLLALVLILNENHSNTLFGPPAAIVFLYFTFLFWEQTWVMNNQLAHQILPAQYANNTEMMKLHIQLLNCFWQLASAVSVLIAPMLWTWSGFLGLTIISFFLEVFASLGYYVLRQRLQNRSKTSIVR</sequence>
<dbReference type="Proteomes" id="UP000023152">
    <property type="component" value="Unassembled WGS sequence"/>
</dbReference>
<feature type="transmembrane region" description="Helical" evidence="1">
    <location>
        <begin position="109"/>
        <end position="129"/>
    </location>
</feature>
<protein>
    <recommendedName>
        <fullName evidence="4">MFS transporter</fullName>
    </recommendedName>
</protein>
<accession>X6LXB2</accession>
<reference evidence="2 3" key="1">
    <citation type="journal article" date="2013" name="Curr. Biol.">
        <title>The Genome of the Foraminiferan Reticulomyxa filosa.</title>
        <authorList>
            <person name="Glockner G."/>
            <person name="Hulsmann N."/>
            <person name="Schleicher M."/>
            <person name="Noegel A.A."/>
            <person name="Eichinger L."/>
            <person name="Gallinger C."/>
            <person name="Pawlowski J."/>
            <person name="Sierra R."/>
            <person name="Euteneuer U."/>
            <person name="Pillet L."/>
            <person name="Moustafa A."/>
            <person name="Platzer M."/>
            <person name="Groth M."/>
            <person name="Szafranski K."/>
            <person name="Schliwa M."/>
        </authorList>
    </citation>
    <scope>NUCLEOTIDE SEQUENCE [LARGE SCALE GENOMIC DNA]</scope>
</reference>
<dbReference type="EMBL" id="ASPP01026989">
    <property type="protein sequence ID" value="ETO06588.1"/>
    <property type="molecule type" value="Genomic_DNA"/>
</dbReference>
<comment type="caution">
    <text evidence="2">The sequence shown here is derived from an EMBL/GenBank/DDBJ whole genome shotgun (WGS) entry which is preliminary data.</text>
</comment>
<feature type="transmembrane region" description="Helical" evidence="1">
    <location>
        <begin position="33"/>
        <end position="51"/>
    </location>
</feature>
<dbReference type="SUPFAM" id="SSF103473">
    <property type="entry name" value="MFS general substrate transporter"/>
    <property type="match status" value="1"/>
</dbReference>
<evidence type="ECO:0000256" key="1">
    <source>
        <dbReference type="SAM" id="Phobius"/>
    </source>
</evidence>